<organism evidence="1">
    <name type="scientific">Siphoviridae sp. ct03815</name>
    <dbReference type="NCBI Taxonomy" id="2827759"/>
    <lineage>
        <taxon>Viruses</taxon>
        <taxon>Duplodnaviria</taxon>
        <taxon>Heunggongvirae</taxon>
        <taxon>Uroviricota</taxon>
        <taxon>Caudoviricetes</taxon>
    </lineage>
</organism>
<accession>A0A8S5TPT1</accession>
<protein>
    <submittedName>
        <fullName evidence="1">Uncharacterized protein</fullName>
    </submittedName>
</protein>
<name>A0A8S5TPT1_9CAUD</name>
<sequence>MIDANESVACVLREIEEQPTAYDVDKVVEQLNELKEYDVCANISCETCSYTGQCWEGERGQKVAIDRAVEIAKGGGIEW</sequence>
<proteinExistence type="predicted"/>
<evidence type="ECO:0000313" key="1">
    <source>
        <dbReference type="EMBL" id="DAF65128.1"/>
    </source>
</evidence>
<dbReference type="EMBL" id="BK032874">
    <property type="protein sequence ID" value="DAF65128.1"/>
    <property type="molecule type" value="Genomic_DNA"/>
</dbReference>
<reference evidence="1" key="1">
    <citation type="journal article" date="2021" name="Proc. Natl. Acad. Sci. U.S.A.">
        <title>A Catalog of Tens of Thousands of Viruses from Human Metagenomes Reveals Hidden Associations with Chronic Diseases.</title>
        <authorList>
            <person name="Tisza M.J."/>
            <person name="Buck C.B."/>
        </authorList>
    </citation>
    <scope>NUCLEOTIDE SEQUENCE</scope>
    <source>
        <strain evidence="1">Ct03815</strain>
    </source>
</reference>